<comment type="caution">
    <text evidence="1">The sequence shown here is derived from an EMBL/GenBank/DDBJ whole genome shotgun (WGS) entry which is preliminary data.</text>
</comment>
<evidence type="ECO:0000313" key="1">
    <source>
        <dbReference type="EMBL" id="CAG9568330.1"/>
    </source>
</evidence>
<dbReference type="EMBL" id="CAKASE010000060">
    <property type="protein sequence ID" value="CAG9568330.1"/>
    <property type="molecule type" value="Genomic_DNA"/>
</dbReference>
<protein>
    <submittedName>
        <fullName evidence="1">(African queen) hypothetical protein</fullName>
    </submittedName>
</protein>
<name>A0A8J2W4X7_9NEOP</name>
<organism evidence="1 2">
    <name type="scientific">Danaus chrysippus</name>
    <name type="common">African queen</name>
    <dbReference type="NCBI Taxonomy" id="151541"/>
    <lineage>
        <taxon>Eukaryota</taxon>
        <taxon>Metazoa</taxon>
        <taxon>Ecdysozoa</taxon>
        <taxon>Arthropoda</taxon>
        <taxon>Hexapoda</taxon>
        <taxon>Insecta</taxon>
        <taxon>Pterygota</taxon>
        <taxon>Neoptera</taxon>
        <taxon>Endopterygota</taxon>
        <taxon>Lepidoptera</taxon>
        <taxon>Glossata</taxon>
        <taxon>Ditrysia</taxon>
        <taxon>Papilionoidea</taxon>
        <taxon>Nymphalidae</taxon>
        <taxon>Danainae</taxon>
        <taxon>Danaini</taxon>
        <taxon>Danaina</taxon>
        <taxon>Danaus</taxon>
        <taxon>Anosia</taxon>
    </lineage>
</organism>
<proteinExistence type="predicted"/>
<keyword evidence="2" id="KW-1185">Reference proteome</keyword>
<dbReference type="OrthoDB" id="5859791at2759"/>
<accession>A0A8J2W4X7</accession>
<evidence type="ECO:0000313" key="2">
    <source>
        <dbReference type="Proteomes" id="UP000789524"/>
    </source>
</evidence>
<dbReference type="Proteomes" id="UP000789524">
    <property type="component" value="Unassembled WGS sequence"/>
</dbReference>
<sequence>MSMSKSCSTNMATIGRSSGKLLQKVQFLTGFSRHLSTVKCKSYKNVWKTCACVIGGGILLYTTSLRNGKTVYALKGKNELAYS</sequence>
<reference evidence="1" key="1">
    <citation type="submission" date="2021-09" db="EMBL/GenBank/DDBJ databases">
        <authorList>
            <person name="Martin H S."/>
        </authorList>
    </citation>
    <scope>NUCLEOTIDE SEQUENCE</scope>
</reference>
<gene>
    <name evidence="1" type="ORF">DCHRY22_LOCUS8227</name>
</gene>
<dbReference type="AlphaFoldDB" id="A0A8J2W4X7"/>